<evidence type="ECO:0000313" key="2">
    <source>
        <dbReference type="EMBL" id="KAG5184407.1"/>
    </source>
</evidence>
<name>A0A836CFY6_9STRA</name>
<comment type="caution">
    <text evidence="2">The sequence shown here is derived from an EMBL/GenBank/DDBJ whole genome shotgun (WGS) entry which is preliminary data.</text>
</comment>
<keyword evidence="1" id="KW-0472">Membrane</keyword>
<feature type="transmembrane region" description="Helical" evidence="1">
    <location>
        <begin position="58"/>
        <end position="75"/>
    </location>
</feature>
<protein>
    <submittedName>
        <fullName evidence="2">Uncharacterized protein</fullName>
    </submittedName>
</protein>
<keyword evidence="3" id="KW-1185">Reference proteome</keyword>
<gene>
    <name evidence="2" type="ORF">JKP88DRAFT_348507</name>
</gene>
<keyword evidence="1" id="KW-1133">Transmembrane helix</keyword>
<dbReference type="EMBL" id="JAFCMP010000168">
    <property type="protein sequence ID" value="KAG5184407.1"/>
    <property type="molecule type" value="Genomic_DNA"/>
</dbReference>
<evidence type="ECO:0000313" key="3">
    <source>
        <dbReference type="Proteomes" id="UP000664859"/>
    </source>
</evidence>
<evidence type="ECO:0000256" key="1">
    <source>
        <dbReference type="SAM" id="Phobius"/>
    </source>
</evidence>
<dbReference type="AlphaFoldDB" id="A0A836CFY6"/>
<accession>A0A836CFY6</accession>
<proteinExistence type="predicted"/>
<reference evidence="2" key="1">
    <citation type="submission" date="2021-02" db="EMBL/GenBank/DDBJ databases">
        <title>First Annotated Genome of the Yellow-green Alga Tribonema minus.</title>
        <authorList>
            <person name="Mahan K.M."/>
        </authorList>
    </citation>
    <scope>NUCLEOTIDE SEQUENCE</scope>
    <source>
        <strain evidence="2">UTEX B ZZ1240</strain>
    </source>
</reference>
<organism evidence="2 3">
    <name type="scientific">Tribonema minus</name>
    <dbReference type="NCBI Taxonomy" id="303371"/>
    <lineage>
        <taxon>Eukaryota</taxon>
        <taxon>Sar</taxon>
        <taxon>Stramenopiles</taxon>
        <taxon>Ochrophyta</taxon>
        <taxon>PX clade</taxon>
        <taxon>Xanthophyceae</taxon>
        <taxon>Tribonematales</taxon>
        <taxon>Tribonemataceae</taxon>
        <taxon>Tribonema</taxon>
    </lineage>
</organism>
<sequence>MLDRELGYVQQMGQQAMGTTWANYTNVQRPVVECVSRFPACPKDVIAAGAGAEDLRKVVGGALLLLLLLLLLLPPPPPPPPPLLVVLAVVP</sequence>
<dbReference type="Proteomes" id="UP000664859">
    <property type="component" value="Unassembled WGS sequence"/>
</dbReference>
<keyword evidence="1" id="KW-0812">Transmembrane</keyword>